<dbReference type="InterPro" id="IPR036990">
    <property type="entry name" value="M14A-like_propep"/>
</dbReference>
<evidence type="ECO:0000256" key="4">
    <source>
        <dbReference type="ARBA" id="ARBA00022670"/>
    </source>
</evidence>
<name>A0A0N4ZVK1_PARTI</name>
<evidence type="ECO:0000256" key="7">
    <source>
        <dbReference type="ARBA" id="ARBA00022801"/>
    </source>
</evidence>
<evidence type="ECO:0000256" key="3">
    <source>
        <dbReference type="ARBA" id="ARBA00022645"/>
    </source>
</evidence>
<dbReference type="SUPFAM" id="SSF54897">
    <property type="entry name" value="Protease propeptides/inhibitors"/>
    <property type="match status" value="1"/>
</dbReference>
<comment type="cofactor">
    <cofactor evidence="1">
        <name>Zn(2+)</name>
        <dbReference type="ChEBI" id="CHEBI:29105"/>
    </cofactor>
</comment>
<dbReference type="InterPro" id="IPR000834">
    <property type="entry name" value="Peptidase_M14"/>
</dbReference>
<organism evidence="14 15">
    <name type="scientific">Parastrongyloides trichosuri</name>
    <name type="common">Possum-specific nematode worm</name>
    <dbReference type="NCBI Taxonomy" id="131310"/>
    <lineage>
        <taxon>Eukaryota</taxon>
        <taxon>Metazoa</taxon>
        <taxon>Ecdysozoa</taxon>
        <taxon>Nematoda</taxon>
        <taxon>Chromadorea</taxon>
        <taxon>Rhabditida</taxon>
        <taxon>Tylenchina</taxon>
        <taxon>Panagrolaimomorpha</taxon>
        <taxon>Strongyloidoidea</taxon>
        <taxon>Strongyloididae</taxon>
        <taxon>Parastrongyloides</taxon>
    </lineage>
</organism>
<dbReference type="Pfam" id="PF02244">
    <property type="entry name" value="Propep_M14"/>
    <property type="match status" value="1"/>
</dbReference>
<dbReference type="STRING" id="131310.A0A0N4ZVK1"/>
<accession>A0A0N4ZVK1</accession>
<sequence length="747" mass="86209">MKNMIKYFFILLLFFVISYTKTVIDDFSNDNREIFSVYRVIPKSKEDLEVLRQLESNNSINGFDFWVEPRSLNHFCDIMTRPTNKMDLILTLQNYNISHRLMIKDVQELIIRNEKEKRAGNKGSKKYSDRKIKIDFNKNSDSLFSRRFDDDVGGRVQGKKALEEIGELSAKYPFGEYTSYSAMIKYMRTVEFYYPHLVRLIRIGKSHEDRPLEGLKIGIEREDKIKKRAFWIDGNIHAREWASSHTALFIINQLVYGYGKDNFITHFLKYFDVYIMPVLNPDGYEYSRSSTHPEVRLWRKNRSPRKCAPGYWGGIKCCMGTDLNRNFDFYWSETGSSDNPCSNQYHGSGPVSEPEAKAVNDFLTSDEMIDRLDGFITLHTYAQLWIHPYSHEYENYPNDVRDISRVALKAINRLRAIYGTDYNYGTGADLLSPASGGSDDWAKSALQVKYVYLIELRPEMELSGGFILDKDELIPTGVETFEAIKVVMEACLAKNKFPTKSDNLVLEDIKTRENVFGAFFRKDSNIGLFSNINTHQTTPSPLEMEKIIVPLTKVTTLKSTISTTLPPLTTTSNTSTNKIKMTATSSSKLLLSDIKKDTTTIKEFLTTTSTKIPIINKDNMILSNKLFRKQLLRLQAEAKLKEVTSPNVIYQSSDLEVLPIEEYEEIELPEEIIKTSPIRIPSQVITKTKLLPIQPIYHNHNFDKKTQVCEDNQRSCKLWIEARPSVCRDQKRFMEIQCPLSCSFCTK</sequence>
<dbReference type="FunFam" id="3.40.630.10:FF:000070">
    <property type="entry name" value="Putative carboxypeptidase suro-1"/>
    <property type="match status" value="1"/>
</dbReference>
<keyword evidence="3" id="KW-0121">Carboxypeptidase</keyword>
<protein>
    <submittedName>
        <fullName evidence="15">Peptidase_M14 domain-containing protein</fullName>
    </submittedName>
</protein>
<evidence type="ECO:0000256" key="12">
    <source>
        <dbReference type="SAM" id="SignalP"/>
    </source>
</evidence>
<dbReference type="InterPro" id="IPR003146">
    <property type="entry name" value="M14A_act_pep"/>
</dbReference>
<dbReference type="Gene3D" id="3.30.70.340">
    <property type="entry name" value="Metallocarboxypeptidase-like"/>
    <property type="match status" value="1"/>
</dbReference>
<evidence type="ECO:0000256" key="10">
    <source>
        <dbReference type="ARBA" id="ARBA00023157"/>
    </source>
</evidence>
<dbReference type="SUPFAM" id="SSF53187">
    <property type="entry name" value="Zn-dependent exopeptidases"/>
    <property type="match status" value="1"/>
</dbReference>
<feature type="chain" id="PRO_5005892253" evidence="12">
    <location>
        <begin position="21"/>
        <end position="747"/>
    </location>
</feature>
<dbReference type="WBParaSite" id="PTRK_0001260400.1">
    <property type="protein sequence ID" value="PTRK_0001260400.1"/>
    <property type="gene ID" value="PTRK_0001260400"/>
</dbReference>
<evidence type="ECO:0000256" key="9">
    <source>
        <dbReference type="ARBA" id="ARBA00023049"/>
    </source>
</evidence>
<evidence type="ECO:0000313" key="14">
    <source>
        <dbReference type="Proteomes" id="UP000038045"/>
    </source>
</evidence>
<feature type="active site" description="Proton donor/acceptor" evidence="11">
    <location>
        <position position="455"/>
    </location>
</feature>
<dbReference type="PANTHER" id="PTHR11705">
    <property type="entry name" value="PROTEASE FAMILY M14 CARBOXYPEPTIDASE A,B"/>
    <property type="match status" value="1"/>
</dbReference>
<dbReference type="Pfam" id="PF00246">
    <property type="entry name" value="Peptidase_M14"/>
    <property type="match status" value="1"/>
</dbReference>
<keyword evidence="9" id="KW-0482">Metalloprotease</keyword>
<dbReference type="InterPro" id="IPR003582">
    <property type="entry name" value="ShKT_dom"/>
</dbReference>
<feature type="domain" description="Peptidase M14" evidence="13">
    <location>
        <begin position="176"/>
        <end position="491"/>
    </location>
</feature>
<dbReference type="GO" id="GO:0006508">
    <property type="term" value="P:proteolysis"/>
    <property type="evidence" value="ECO:0007669"/>
    <property type="project" value="UniProtKB-KW"/>
</dbReference>
<dbReference type="CDD" id="cd03860">
    <property type="entry name" value="M14_CP_A-B_like"/>
    <property type="match status" value="1"/>
</dbReference>
<keyword evidence="14" id="KW-1185">Reference proteome</keyword>
<proteinExistence type="inferred from homology"/>
<evidence type="ECO:0000313" key="15">
    <source>
        <dbReference type="WBParaSite" id="PTRK_0001260400.1"/>
    </source>
</evidence>
<keyword evidence="10" id="KW-1015">Disulfide bond</keyword>
<evidence type="ECO:0000256" key="11">
    <source>
        <dbReference type="PROSITE-ProRule" id="PRU01379"/>
    </source>
</evidence>
<dbReference type="GO" id="GO:0008270">
    <property type="term" value="F:zinc ion binding"/>
    <property type="evidence" value="ECO:0007669"/>
    <property type="project" value="InterPro"/>
</dbReference>
<keyword evidence="4" id="KW-0645">Protease</keyword>
<dbReference type="SMART" id="SM00631">
    <property type="entry name" value="Zn_pept"/>
    <property type="match status" value="1"/>
</dbReference>
<keyword evidence="5" id="KW-0479">Metal-binding</keyword>
<dbReference type="AlphaFoldDB" id="A0A0N4ZVK1"/>
<keyword evidence="6 12" id="KW-0732">Signal</keyword>
<keyword evidence="7" id="KW-0378">Hydrolase</keyword>
<comment type="similarity">
    <text evidence="2 11">Belongs to the peptidase M14 family.</text>
</comment>
<dbReference type="Gene3D" id="3.40.630.10">
    <property type="entry name" value="Zn peptidases"/>
    <property type="match status" value="1"/>
</dbReference>
<dbReference type="SMART" id="SM00254">
    <property type="entry name" value="ShKT"/>
    <property type="match status" value="1"/>
</dbReference>
<dbReference type="GO" id="GO:0005615">
    <property type="term" value="C:extracellular space"/>
    <property type="evidence" value="ECO:0007669"/>
    <property type="project" value="TreeGrafter"/>
</dbReference>
<dbReference type="PANTHER" id="PTHR11705:SF51">
    <property type="entry name" value="CARBOXYPEPTIDASE SURO-1-RELATED"/>
    <property type="match status" value="1"/>
</dbReference>
<evidence type="ECO:0000256" key="1">
    <source>
        <dbReference type="ARBA" id="ARBA00001947"/>
    </source>
</evidence>
<reference evidence="15" key="1">
    <citation type="submission" date="2017-02" db="UniProtKB">
        <authorList>
            <consortium name="WormBaseParasite"/>
        </authorList>
    </citation>
    <scope>IDENTIFICATION</scope>
</reference>
<dbReference type="GO" id="GO:0004181">
    <property type="term" value="F:metallocarboxypeptidase activity"/>
    <property type="evidence" value="ECO:0007669"/>
    <property type="project" value="InterPro"/>
</dbReference>
<evidence type="ECO:0000256" key="5">
    <source>
        <dbReference type="ARBA" id="ARBA00022723"/>
    </source>
</evidence>
<dbReference type="PRINTS" id="PR00765">
    <property type="entry name" value="CRBOXYPTASEA"/>
</dbReference>
<evidence type="ECO:0000259" key="13">
    <source>
        <dbReference type="PROSITE" id="PS52035"/>
    </source>
</evidence>
<dbReference type="PROSITE" id="PS52035">
    <property type="entry name" value="PEPTIDASE_M14"/>
    <property type="match status" value="1"/>
</dbReference>
<evidence type="ECO:0000256" key="8">
    <source>
        <dbReference type="ARBA" id="ARBA00022833"/>
    </source>
</evidence>
<keyword evidence="8" id="KW-0862">Zinc</keyword>
<evidence type="ECO:0000256" key="2">
    <source>
        <dbReference type="ARBA" id="ARBA00005988"/>
    </source>
</evidence>
<evidence type="ECO:0000256" key="6">
    <source>
        <dbReference type="ARBA" id="ARBA00022729"/>
    </source>
</evidence>
<feature type="signal peptide" evidence="12">
    <location>
        <begin position="1"/>
        <end position="20"/>
    </location>
</feature>
<dbReference type="Proteomes" id="UP000038045">
    <property type="component" value="Unplaced"/>
</dbReference>